<protein>
    <submittedName>
        <fullName evidence="2">Uncharacterized protein</fullName>
    </submittedName>
</protein>
<feature type="compositionally biased region" description="Polar residues" evidence="1">
    <location>
        <begin position="315"/>
        <end position="332"/>
    </location>
</feature>
<dbReference type="Proteomes" id="UP000232323">
    <property type="component" value="Unassembled WGS sequence"/>
</dbReference>
<sequence>MLDHYGADEIQTMHHLASAEPHGEHHIQSLTISWTESQVPDLLRVCGRMLRLWFPTHAAACNPCWSLPNLRMLSAANSHAAPSIVQGQRERDLVDLILLLPAESVSTASTSTASRTHSGLPSAAELLSAVPYCWQVEWIQTGRSIHKGHALLVFTNGSGIFLVVEVRSVPLVRSGSKARGSSLSRPGRLGQAAKASKGPPGQSEDRAMSRRRRERRFAANAAEQFAAGMRGDCRRSRKGSGKTCNPEEHQEAFHKAYKGHEARDIAGTPCTDLAYKLPCVEEDSATAAEEHGGEALACPAPRRVQVPFEPHPLAHSSNSFPQHVNEGPSSSYPALEESISPNQHPSSSSDQASKQEALPLNKGHDSSSLYCSTPLPEGAIVFTAVLTSAAEGLQITAVRVKDKFKQAAVLALLLGLPHITMPLAGVEAADLTDERHLNHGRKMKRGGRGSKRRAQPVVATVSWWGLVRSRSRVSV</sequence>
<dbReference type="AlphaFoldDB" id="A0A250WYE0"/>
<organism evidence="2 3">
    <name type="scientific">Chlamydomonas eustigma</name>
    <dbReference type="NCBI Taxonomy" id="1157962"/>
    <lineage>
        <taxon>Eukaryota</taxon>
        <taxon>Viridiplantae</taxon>
        <taxon>Chlorophyta</taxon>
        <taxon>core chlorophytes</taxon>
        <taxon>Chlorophyceae</taxon>
        <taxon>CS clade</taxon>
        <taxon>Chlamydomonadales</taxon>
        <taxon>Chlamydomonadaceae</taxon>
        <taxon>Chlamydomonas</taxon>
    </lineage>
</organism>
<accession>A0A250WYE0</accession>
<feature type="region of interest" description="Disordered" evidence="1">
    <location>
        <begin position="175"/>
        <end position="213"/>
    </location>
</feature>
<comment type="caution">
    <text evidence="2">The sequence shown here is derived from an EMBL/GenBank/DDBJ whole genome shotgun (WGS) entry which is preliminary data.</text>
</comment>
<keyword evidence="3" id="KW-1185">Reference proteome</keyword>
<dbReference type="EMBL" id="BEGY01000014">
    <property type="protein sequence ID" value="GAX75868.1"/>
    <property type="molecule type" value="Genomic_DNA"/>
</dbReference>
<evidence type="ECO:0000313" key="3">
    <source>
        <dbReference type="Proteomes" id="UP000232323"/>
    </source>
</evidence>
<gene>
    <name evidence="2" type="ORF">CEUSTIGMA_g3311.t1</name>
</gene>
<reference evidence="2 3" key="1">
    <citation type="submission" date="2017-08" db="EMBL/GenBank/DDBJ databases">
        <title>Acidophilic green algal genome provides insights into adaptation to an acidic environment.</title>
        <authorList>
            <person name="Hirooka S."/>
            <person name="Hirose Y."/>
            <person name="Kanesaki Y."/>
            <person name="Higuchi S."/>
            <person name="Fujiwara T."/>
            <person name="Onuma R."/>
            <person name="Era A."/>
            <person name="Ohbayashi R."/>
            <person name="Uzuka A."/>
            <person name="Nozaki H."/>
            <person name="Yoshikawa H."/>
            <person name="Miyagishima S.Y."/>
        </authorList>
    </citation>
    <scope>NUCLEOTIDE SEQUENCE [LARGE SCALE GENOMIC DNA]</scope>
    <source>
        <strain evidence="2 3">NIES-2499</strain>
    </source>
</reference>
<dbReference type="OrthoDB" id="10689567at2759"/>
<name>A0A250WYE0_9CHLO</name>
<proteinExistence type="predicted"/>
<feature type="compositionally biased region" description="Low complexity" evidence="1">
    <location>
        <begin position="338"/>
        <end position="349"/>
    </location>
</feature>
<evidence type="ECO:0000256" key="1">
    <source>
        <dbReference type="SAM" id="MobiDB-lite"/>
    </source>
</evidence>
<evidence type="ECO:0000313" key="2">
    <source>
        <dbReference type="EMBL" id="GAX75868.1"/>
    </source>
</evidence>
<feature type="region of interest" description="Disordered" evidence="1">
    <location>
        <begin position="228"/>
        <end position="248"/>
    </location>
</feature>
<feature type="region of interest" description="Disordered" evidence="1">
    <location>
        <begin position="308"/>
        <end position="366"/>
    </location>
</feature>